<evidence type="ECO:0000313" key="2">
    <source>
        <dbReference type="Proteomes" id="UP001586593"/>
    </source>
</evidence>
<sequence length="206" mass="22420">MGSRTRRRPLTEESLFLADEFVFGRVGGGSSRGSPCRGGSMRCTAPGGPGYSRLAGSYPRSQCIRCGGEEVWPQSYVEETKQGTTTRKRETATYGMRRVMGSHLRAGPWRGGVGERARRACRRNPNKQGAEKASMVVTSAALDGSTASGPATLSDSRSRWRLEIYWRPGPITILRCPREKDTSVQGHLLFVGIAMSVGSGSSMEER</sequence>
<comment type="caution">
    <text evidence="1">The sequence shown here is derived from an EMBL/GenBank/DDBJ whole genome shotgun (WGS) entry which is preliminary data.</text>
</comment>
<name>A0ABR3VX39_9PEZI</name>
<protein>
    <submittedName>
        <fullName evidence="1">Uncharacterized protein</fullName>
    </submittedName>
</protein>
<reference evidence="1 2" key="1">
    <citation type="journal article" date="2024" name="Commun. Biol.">
        <title>Comparative genomic analysis of thermophilic fungi reveals convergent evolutionary adaptations and gene losses.</title>
        <authorList>
            <person name="Steindorff A.S."/>
            <person name="Aguilar-Pontes M.V."/>
            <person name="Robinson A.J."/>
            <person name="Andreopoulos B."/>
            <person name="LaButti K."/>
            <person name="Kuo A."/>
            <person name="Mondo S."/>
            <person name="Riley R."/>
            <person name="Otillar R."/>
            <person name="Haridas S."/>
            <person name="Lipzen A."/>
            <person name="Grimwood J."/>
            <person name="Schmutz J."/>
            <person name="Clum A."/>
            <person name="Reid I.D."/>
            <person name="Moisan M.C."/>
            <person name="Butler G."/>
            <person name="Nguyen T.T.M."/>
            <person name="Dewar K."/>
            <person name="Conant G."/>
            <person name="Drula E."/>
            <person name="Henrissat B."/>
            <person name="Hansel C."/>
            <person name="Singer S."/>
            <person name="Hutchinson M.I."/>
            <person name="de Vries R.P."/>
            <person name="Natvig D.O."/>
            <person name="Powell A.J."/>
            <person name="Tsang A."/>
            <person name="Grigoriev I.V."/>
        </authorList>
    </citation>
    <scope>NUCLEOTIDE SEQUENCE [LARGE SCALE GENOMIC DNA]</scope>
    <source>
        <strain evidence="1 2">ATCC 24622</strain>
    </source>
</reference>
<gene>
    <name evidence="1" type="ORF">VTK73DRAFT_10373</name>
</gene>
<dbReference type="Proteomes" id="UP001586593">
    <property type="component" value="Unassembled WGS sequence"/>
</dbReference>
<organism evidence="1 2">
    <name type="scientific">Phialemonium thermophilum</name>
    <dbReference type="NCBI Taxonomy" id="223376"/>
    <lineage>
        <taxon>Eukaryota</taxon>
        <taxon>Fungi</taxon>
        <taxon>Dikarya</taxon>
        <taxon>Ascomycota</taxon>
        <taxon>Pezizomycotina</taxon>
        <taxon>Sordariomycetes</taxon>
        <taxon>Sordariomycetidae</taxon>
        <taxon>Cephalothecales</taxon>
        <taxon>Cephalothecaceae</taxon>
        <taxon>Phialemonium</taxon>
    </lineage>
</organism>
<dbReference type="EMBL" id="JAZHXJ010000981">
    <property type="protein sequence ID" value="KAL1847390.1"/>
    <property type="molecule type" value="Genomic_DNA"/>
</dbReference>
<keyword evidence="2" id="KW-1185">Reference proteome</keyword>
<accession>A0ABR3VX39</accession>
<proteinExistence type="predicted"/>
<evidence type="ECO:0000313" key="1">
    <source>
        <dbReference type="EMBL" id="KAL1847390.1"/>
    </source>
</evidence>